<dbReference type="InterPro" id="IPR013328">
    <property type="entry name" value="6PGD_dom2"/>
</dbReference>
<reference evidence="3" key="1">
    <citation type="submission" date="2020-10" db="EMBL/GenBank/DDBJ databases">
        <authorList>
            <person name="Gilroy R."/>
        </authorList>
    </citation>
    <scope>NUCLEOTIDE SEQUENCE</scope>
    <source>
        <strain evidence="3">ChiSxjej1B13-7041</strain>
    </source>
</reference>
<dbReference type="GO" id="GO:0016491">
    <property type="term" value="F:oxidoreductase activity"/>
    <property type="evidence" value="ECO:0007669"/>
    <property type="project" value="InterPro"/>
</dbReference>
<dbReference type="Gene3D" id="1.10.1040.10">
    <property type="entry name" value="N-(1-d-carboxylethyl)-l-norvaline Dehydrogenase, domain 2"/>
    <property type="match status" value="1"/>
</dbReference>
<dbReference type="SUPFAM" id="SSF51735">
    <property type="entry name" value="NAD(P)-binding Rossmann-fold domains"/>
    <property type="match status" value="1"/>
</dbReference>
<evidence type="ECO:0000313" key="4">
    <source>
        <dbReference type="Proteomes" id="UP000886841"/>
    </source>
</evidence>
<name>A0A9D1EJM7_9FIRM</name>
<evidence type="ECO:0000259" key="2">
    <source>
        <dbReference type="Pfam" id="PF02558"/>
    </source>
</evidence>
<sequence length="352" mass="38212">MAQVAVLGGGGTGCYIAAELKLRGYSVNLYEEAAYWHENIDGIQKRGGVELTGNGLNGFAVLDKITDNLAEALDGVELVIVSMVAWRHETLAKALKPLVTDDTVIVLSAGNFGSIRFKRIFGPDCGTVVGETLGNMFSCRMLGDGVGIAAGVYKAKPVAAFPAKDTPKLMERFSKFYDCTPAKNVFETALNAPNVVIHLAGALLNTCGVERNPEFAMYRDGLSRGVINCQKAAEADKRPVMEAMGYQMVIHTDHMEHLVQYDKFPELDCFRDLAGPSSMKHRYVVEDATVGDSILMHLADRLGLKTPTIHALVQLAGAVNQEDYFEKGLTLEDLGITGRTPEEINTYLFNGA</sequence>
<dbReference type="Pfam" id="PF02558">
    <property type="entry name" value="ApbA"/>
    <property type="match status" value="1"/>
</dbReference>
<dbReference type="InterPro" id="IPR013332">
    <property type="entry name" value="KPR_N"/>
</dbReference>
<dbReference type="InterPro" id="IPR003421">
    <property type="entry name" value="Opine_DH"/>
</dbReference>
<dbReference type="PANTHER" id="PTHR38015">
    <property type="entry name" value="BLR6086 PROTEIN"/>
    <property type="match status" value="1"/>
</dbReference>
<dbReference type="InterPro" id="IPR036291">
    <property type="entry name" value="NAD(P)-bd_dom_sf"/>
</dbReference>
<organism evidence="3 4">
    <name type="scientific">Candidatus Egerieimonas intestinavium</name>
    <dbReference type="NCBI Taxonomy" id="2840777"/>
    <lineage>
        <taxon>Bacteria</taxon>
        <taxon>Bacillati</taxon>
        <taxon>Bacillota</taxon>
        <taxon>Clostridia</taxon>
        <taxon>Lachnospirales</taxon>
        <taxon>Lachnospiraceae</taxon>
        <taxon>Lachnospiraceae incertae sedis</taxon>
        <taxon>Candidatus Egerieimonas</taxon>
    </lineage>
</organism>
<dbReference type="Pfam" id="PF02317">
    <property type="entry name" value="Octopine_DH"/>
    <property type="match status" value="1"/>
</dbReference>
<dbReference type="EMBL" id="DVHU01000048">
    <property type="protein sequence ID" value="HIR92819.1"/>
    <property type="molecule type" value="Genomic_DNA"/>
</dbReference>
<dbReference type="PANTHER" id="PTHR38015:SF1">
    <property type="entry name" value="OPINE DEHYDROGENASE DOMAIN-CONTAINING PROTEIN"/>
    <property type="match status" value="1"/>
</dbReference>
<dbReference type="Proteomes" id="UP000886841">
    <property type="component" value="Unassembled WGS sequence"/>
</dbReference>
<proteinExistence type="predicted"/>
<dbReference type="AlphaFoldDB" id="A0A9D1EJM7"/>
<dbReference type="InterPro" id="IPR008927">
    <property type="entry name" value="6-PGluconate_DH-like_C_sf"/>
</dbReference>
<dbReference type="Gene3D" id="3.40.50.720">
    <property type="entry name" value="NAD(P)-binding Rossmann-like Domain"/>
    <property type="match status" value="1"/>
</dbReference>
<feature type="domain" description="Opine dehydrogenase" evidence="1">
    <location>
        <begin position="182"/>
        <end position="319"/>
    </location>
</feature>
<gene>
    <name evidence="3" type="ORF">IAB98_05320</name>
</gene>
<evidence type="ECO:0000313" key="3">
    <source>
        <dbReference type="EMBL" id="HIR92819.1"/>
    </source>
</evidence>
<protein>
    <submittedName>
        <fullName evidence="3">NAD/NADP octopine/nopaline dehydrogenase family protein</fullName>
    </submittedName>
</protein>
<comment type="caution">
    <text evidence="3">The sequence shown here is derived from an EMBL/GenBank/DDBJ whole genome shotgun (WGS) entry which is preliminary data.</text>
</comment>
<accession>A0A9D1EJM7</accession>
<dbReference type="InterPro" id="IPR051729">
    <property type="entry name" value="Opine/Lysopine_DH"/>
</dbReference>
<reference evidence="3" key="2">
    <citation type="journal article" date="2021" name="PeerJ">
        <title>Extensive microbial diversity within the chicken gut microbiome revealed by metagenomics and culture.</title>
        <authorList>
            <person name="Gilroy R."/>
            <person name="Ravi A."/>
            <person name="Getino M."/>
            <person name="Pursley I."/>
            <person name="Horton D.L."/>
            <person name="Alikhan N.F."/>
            <person name="Baker D."/>
            <person name="Gharbi K."/>
            <person name="Hall N."/>
            <person name="Watson M."/>
            <person name="Adriaenssens E.M."/>
            <person name="Foster-Nyarko E."/>
            <person name="Jarju S."/>
            <person name="Secka A."/>
            <person name="Antonio M."/>
            <person name="Oren A."/>
            <person name="Chaudhuri R.R."/>
            <person name="La Ragione R."/>
            <person name="Hildebrand F."/>
            <person name="Pallen M.J."/>
        </authorList>
    </citation>
    <scope>NUCLEOTIDE SEQUENCE</scope>
    <source>
        <strain evidence="3">ChiSxjej1B13-7041</strain>
    </source>
</reference>
<feature type="domain" description="Ketopantoate reductase N-terminal" evidence="2">
    <location>
        <begin position="4"/>
        <end position="107"/>
    </location>
</feature>
<dbReference type="SUPFAM" id="SSF48179">
    <property type="entry name" value="6-phosphogluconate dehydrogenase C-terminal domain-like"/>
    <property type="match status" value="1"/>
</dbReference>
<evidence type="ECO:0000259" key="1">
    <source>
        <dbReference type="Pfam" id="PF02317"/>
    </source>
</evidence>